<feature type="region of interest" description="Disordered" evidence="1">
    <location>
        <begin position="1"/>
        <end position="39"/>
    </location>
</feature>
<sequence length="225" mass="24790">MNGNKRSFEGLDPVSPQGTFADKKAKTEPNPPRLNPNNAHQIAPEGDLILYTPGESLRGTVADAGDASFLVSSTHMKLASPYFKARLSTRWLSEQAPAAGSWMEVAVYNCSPDTLMLILKIIHGKTQAIPREIPLGELAKFAIAVDYFQCVEAVELAAHMWLRMLKLHVPSYWTPDIPTWIMVSWIFREQDALAQALRVATEKGPGPFPIDGLPIPGVIKGVFIR</sequence>
<proteinExistence type="predicted"/>
<organism evidence="2 3">
    <name type="scientific">Penicillium brevicompactum</name>
    <dbReference type="NCBI Taxonomy" id="5074"/>
    <lineage>
        <taxon>Eukaryota</taxon>
        <taxon>Fungi</taxon>
        <taxon>Dikarya</taxon>
        <taxon>Ascomycota</taxon>
        <taxon>Pezizomycotina</taxon>
        <taxon>Eurotiomycetes</taxon>
        <taxon>Eurotiomycetidae</taxon>
        <taxon>Eurotiales</taxon>
        <taxon>Aspergillaceae</taxon>
        <taxon>Penicillium</taxon>
    </lineage>
</organism>
<gene>
    <name evidence="2" type="ORF">N7452_009313</name>
</gene>
<dbReference type="AlphaFoldDB" id="A0A9W9UAI8"/>
<protein>
    <recommendedName>
        <fullName evidence="4">BTB domain-containing protein</fullName>
    </recommendedName>
</protein>
<name>A0A9W9UAI8_PENBR</name>
<dbReference type="SUPFAM" id="SSF54695">
    <property type="entry name" value="POZ domain"/>
    <property type="match status" value="1"/>
</dbReference>
<evidence type="ECO:0000313" key="3">
    <source>
        <dbReference type="Proteomes" id="UP001147695"/>
    </source>
</evidence>
<dbReference type="Proteomes" id="UP001147695">
    <property type="component" value="Unassembled WGS sequence"/>
</dbReference>
<evidence type="ECO:0008006" key="4">
    <source>
        <dbReference type="Google" id="ProtNLM"/>
    </source>
</evidence>
<accession>A0A9W9UAI8</accession>
<dbReference type="EMBL" id="JAPZBQ010000005">
    <property type="protein sequence ID" value="KAJ5328923.1"/>
    <property type="molecule type" value="Genomic_DNA"/>
</dbReference>
<reference evidence="2" key="1">
    <citation type="submission" date="2022-12" db="EMBL/GenBank/DDBJ databases">
        <authorList>
            <person name="Petersen C."/>
        </authorList>
    </citation>
    <scope>NUCLEOTIDE SEQUENCE</scope>
    <source>
        <strain evidence="2">IBT 35673</strain>
    </source>
</reference>
<evidence type="ECO:0000256" key="1">
    <source>
        <dbReference type="SAM" id="MobiDB-lite"/>
    </source>
</evidence>
<evidence type="ECO:0000313" key="2">
    <source>
        <dbReference type="EMBL" id="KAJ5328923.1"/>
    </source>
</evidence>
<reference evidence="2" key="2">
    <citation type="journal article" date="2023" name="IMA Fungus">
        <title>Comparative genomic study of the Penicillium genus elucidates a diverse pangenome and 15 lateral gene transfer events.</title>
        <authorList>
            <person name="Petersen C."/>
            <person name="Sorensen T."/>
            <person name="Nielsen M.R."/>
            <person name="Sondergaard T.E."/>
            <person name="Sorensen J.L."/>
            <person name="Fitzpatrick D.A."/>
            <person name="Frisvad J.C."/>
            <person name="Nielsen K.L."/>
        </authorList>
    </citation>
    <scope>NUCLEOTIDE SEQUENCE</scope>
    <source>
        <strain evidence="2">IBT 35673</strain>
    </source>
</reference>
<dbReference type="InterPro" id="IPR011333">
    <property type="entry name" value="SKP1/BTB/POZ_sf"/>
</dbReference>
<comment type="caution">
    <text evidence="2">The sequence shown here is derived from an EMBL/GenBank/DDBJ whole genome shotgun (WGS) entry which is preliminary data.</text>
</comment>